<reference evidence="6" key="1">
    <citation type="journal article" date="2015" name="BMC Genomics">
        <title>Genomic and transcriptomic analysis of the endophytic fungus Pestalotiopsis fici reveals its lifestyle and high potential for synthesis of natural products.</title>
        <authorList>
            <person name="Wang X."/>
            <person name="Zhang X."/>
            <person name="Liu L."/>
            <person name="Xiang M."/>
            <person name="Wang W."/>
            <person name="Sun X."/>
            <person name="Che Y."/>
            <person name="Guo L."/>
            <person name="Liu G."/>
            <person name="Guo L."/>
            <person name="Wang C."/>
            <person name="Yin W.B."/>
            <person name="Stadler M."/>
            <person name="Zhang X."/>
            <person name="Liu X."/>
        </authorList>
    </citation>
    <scope>NUCLEOTIDE SEQUENCE [LARGE SCALE GENOMIC DNA]</scope>
    <source>
        <strain evidence="6">W106-1 / CGMCC3.15140</strain>
    </source>
</reference>
<evidence type="ECO:0000256" key="1">
    <source>
        <dbReference type="ARBA" id="ARBA00004141"/>
    </source>
</evidence>
<dbReference type="InterPro" id="IPR011701">
    <property type="entry name" value="MFS"/>
</dbReference>
<feature type="transmembrane region" description="Helical" evidence="3">
    <location>
        <begin position="77"/>
        <end position="97"/>
    </location>
</feature>
<feature type="transmembrane region" description="Helical" evidence="3">
    <location>
        <begin position="109"/>
        <end position="127"/>
    </location>
</feature>
<proteinExistence type="inferred from homology"/>
<feature type="transmembrane region" description="Helical" evidence="3">
    <location>
        <begin position="342"/>
        <end position="361"/>
    </location>
</feature>
<dbReference type="KEGG" id="pfy:PFICI_02458"/>
<name>W3XEA4_PESFW</name>
<gene>
    <name evidence="5" type="ORF">PFICI_02458</name>
</gene>
<accession>W3XEA4</accession>
<feature type="transmembrane region" description="Helical" evidence="3">
    <location>
        <begin position="367"/>
        <end position="391"/>
    </location>
</feature>
<protein>
    <recommendedName>
        <fullName evidence="4">Major facilitator superfamily (MFS) profile domain-containing protein</fullName>
    </recommendedName>
</protein>
<comment type="subcellular location">
    <subcellularLocation>
        <location evidence="1">Membrane</location>
        <topology evidence="1">Multi-pass membrane protein</topology>
    </subcellularLocation>
</comment>
<dbReference type="InterPro" id="IPR020846">
    <property type="entry name" value="MFS_dom"/>
</dbReference>
<dbReference type="HOGENOM" id="CLU_001265_1_1_1"/>
<keyword evidence="6" id="KW-1185">Reference proteome</keyword>
<dbReference type="Gene3D" id="1.20.1250.20">
    <property type="entry name" value="MFS general substrate transporter like domains"/>
    <property type="match status" value="1"/>
</dbReference>
<dbReference type="InParanoid" id="W3XEA4"/>
<organism evidence="5 6">
    <name type="scientific">Pestalotiopsis fici (strain W106-1 / CGMCC3.15140)</name>
    <dbReference type="NCBI Taxonomy" id="1229662"/>
    <lineage>
        <taxon>Eukaryota</taxon>
        <taxon>Fungi</taxon>
        <taxon>Dikarya</taxon>
        <taxon>Ascomycota</taxon>
        <taxon>Pezizomycotina</taxon>
        <taxon>Sordariomycetes</taxon>
        <taxon>Xylariomycetidae</taxon>
        <taxon>Amphisphaeriales</taxon>
        <taxon>Sporocadaceae</taxon>
        <taxon>Pestalotiopsis</taxon>
    </lineage>
</organism>
<dbReference type="OrthoDB" id="6509908at2759"/>
<evidence type="ECO:0000256" key="3">
    <source>
        <dbReference type="SAM" id="Phobius"/>
    </source>
</evidence>
<feature type="transmembrane region" description="Helical" evidence="3">
    <location>
        <begin position="197"/>
        <end position="217"/>
    </location>
</feature>
<dbReference type="SUPFAM" id="SSF103473">
    <property type="entry name" value="MFS general substrate transporter"/>
    <property type="match status" value="1"/>
</dbReference>
<dbReference type="PROSITE" id="PS50850">
    <property type="entry name" value="MFS"/>
    <property type="match status" value="1"/>
</dbReference>
<dbReference type="RefSeq" id="XP_007829230.1">
    <property type="nucleotide sequence ID" value="XM_007831039.1"/>
</dbReference>
<dbReference type="Proteomes" id="UP000030651">
    <property type="component" value="Unassembled WGS sequence"/>
</dbReference>
<dbReference type="InterPro" id="IPR050327">
    <property type="entry name" value="Proton-linked_MCT"/>
</dbReference>
<evidence type="ECO:0000259" key="4">
    <source>
        <dbReference type="PROSITE" id="PS50850"/>
    </source>
</evidence>
<feature type="transmembrane region" description="Helical" evidence="3">
    <location>
        <begin position="229"/>
        <end position="250"/>
    </location>
</feature>
<dbReference type="PANTHER" id="PTHR11360">
    <property type="entry name" value="MONOCARBOXYLATE TRANSPORTER"/>
    <property type="match status" value="1"/>
</dbReference>
<feature type="transmembrane region" description="Helical" evidence="3">
    <location>
        <begin position="271"/>
        <end position="292"/>
    </location>
</feature>
<feature type="transmembrane region" description="Helical" evidence="3">
    <location>
        <begin position="312"/>
        <end position="330"/>
    </location>
</feature>
<dbReference type="GO" id="GO:0016020">
    <property type="term" value="C:membrane"/>
    <property type="evidence" value="ECO:0007669"/>
    <property type="project" value="UniProtKB-SubCell"/>
</dbReference>
<feature type="transmembrane region" description="Helical" evidence="3">
    <location>
        <begin position="139"/>
        <end position="158"/>
    </location>
</feature>
<dbReference type="eggNOG" id="KOG2504">
    <property type="taxonomic scope" value="Eukaryota"/>
</dbReference>
<dbReference type="EMBL" id="KI912110">
    <property type="protein sequence ID" value="ETS84433.1"/>
    <property type="molecule type" value="Genomic_DNA"/>
</dbReference>
<dbReference type="Pfam" id="PF07690">
    <property type="entry name" value="MFS_1"/>
    <property type="match status" value="1"/>
</dbReference>
<dbReference type="GO" id="GO:0022857">
    <property type="term" value="F:transmembrane transporter activity"/>
    <property type="evidence" value="ECO:0007669"/>
    <property type="project" value="InterPro"/>
</dbReference>
<sequence length="449" mass="47691">MASALNTINALHAEEGAQHDTLKDANKGHRTAEHVENIMTDEARPAISDGTRKPLADMEEPALDGGLRAWLQVAGSFLIFSNIWGFTFSFGAFSAFYEITYLPSTSASTVAWIGTSSNFLLIFGGILSGPLFDLGYFRTMLLAGAFIETLSIFLLSLSTKYYQILLTQGILVGLGNSLLYMPGLALIGRSFNKHRSAAMAVATCGAPIGGIIFTLVFQQLIEQLSFGNTVRICGYIVLICYLISFPLLLWGVHNVGSLGQGEKRKLFDGKAFLELPFVLYTASNFMVFFGYLVPFFFMSAYGQIALGMSSSAANATIMITQATSIIGRLAAGYSAARIGNMIQWAICALGSGVLCIGWIGIHSSGTFYLLVALYGFFSGPLISLPPSAFATVCPDPKVFGTRLGMASALGAFASLIGSPIAGALTGSAAGSANFIGLQLFAGICKKQLV</sequence>
<dbReference type="InterPro" id="IPR036259">
    <property type="entry name" value="MFS_trans_sf"/>
</dbReference>
<dbReference type="GeneID" id="19267471"/>
<dbReference type="PANTHER" id="PTHR11360:SF252">
    <property type="entry name" value="MAJOR FACILITATOR SUPERFAMILY (MFS) PROFILE DOMAIN-CONTAINING PROTEIN-RELATED"/>
    <property type="match status" value="1"/>
</dbReference>
<keyword evidence="3" id="KW-0812">Transmembrane</keyword>
<dbReference type="AlphaFoldDB" id="W3XEA4"/>
<keyword evidence="3" id="KW-0472">Membrane</keyword>
<evidence type="ECO:0000313" key="6">
    <source>
        <dbReference type="Proteomes" id="UP000030651"/>
    </source>
</evidence>
<feature type="domain" description="Major facilitator superfamily (MFS) profile" evidence="4">
    <location>
        <begin position="68"/>
        <end position="449"/>
    </location>
</feature>
<comment type="similarity">
    <text evidence="2">Belongs to the major facilitator superfamily. Monocarboxylate porter (TC 2.A.1.13) family.</text>
</comment>
<dbReference type="OMA" id="LGMSWSV"/>
<evidence type="ECO:0000256" key="2">
    <source>
        <dbReference type="ARBA" id="ARBA00006727"/>
    </source>
</evidence>
<feature type="transmembrane region" description="Helical" evidence="3">
    <location>
        <begin position="164"/>
        <end position="185"/>
    </location>
</feature>
<keyword evidence="3" id="KW-1133">Transmembrane helix</keyword>
<evidence type="ECO:0000313" key="5">
    <source>
        <dbReference type="EMBL" id="ETS84433.1"/>
    </source>
</evidence>